<name>A0A4U9RLK7_HATHI</name>
<dbReference type="AlphaFoldDB" id="A0A4U9RLK7"/>
<accession>A0A4U9RLK7</accession>
<dbReference type="Gene3D" id="3.40.630.30">
    <property type="match status" value="1"/>
</dbReference>
<dbReference type="EMBL" id="LR590481">
    <property type="protein sequence ID" value="VTQ91533.1"/>
    <property type="molecule type" value="Genomic_DNA"/>
</dbReference>
<dbReference type="OrthoDB" id="9787920at2"/>
<dbReference type="KEGG" id="hhw:NCTC503_01820"/>
<gene>
    <name evidence="3" type="ORF">NCTC503_01820</name>
</gene>
<evidence type="ECO:0000259" key="2">
    <source>
        <dbReference type="PROSITE" id="PS51186"/>
    </source>
</evidence>
<dbReference type="PROSITE" id="PS51186">
    <property type="entry name" value="GNAT"/>
    <property type="match status" value="1"/>
</dbReference>
<keyword evidence="1 3" id="KW-0808">Transferase</keyword>
<reference evidence="3 4" key="1">
    <citation type="submission" date="2019-05" db="EMBL/GenBank/DDBJ databases">
        <authorList>
            <consortium name="Pathogen Informatics"/>
        </authorList>
    </citation>
    <scope>NUCLEOTIDE SEQUENCE [LARGE SCALE GENOMIC DNA]</scope>
    <source>
        <strain evidence="3 4">NCTC503</strain>
    </source>
</reference>
<evidence type="ECO:0000313" key="4">
    <source>
        <dbReference type="Proteomes" id="UP000308489"/>
    </source>
</evidence>
<dbReference type="CDD" id="cd04301">
    <property type="entry name" value="NAT_SF"/>
    <property type="match status" value="1"/>
</dbReference>
<dbReference type="Proteomes" id="UP000308489">
    <property type="component" value="Chromosome 1"/>
</dbReference>
<dbReference type="Pfam" id="PF00583">
    <property type="entry name" value="Acetyltransf_1"/>
    <property type="match status" value="1"/>
</dbReference>
<sequence>MINKIVYSSEEDNEYIHSRLREYNKKYMRGFDDYNFHIKKDGKIIAGIVAVSTFDTLEVEFLFVDENHRGKNLGTELLQYAENAARINGLKRILLNTYSFQAPEFYKKLGYSELFKIEPCFEKFSQSYFIKNL</sequence>
<dbReference type="GO" id="GO:0008080">
    <property type="term" value="F:N-acetyltransferase activity"/>
    <property type="evidence" value="ECO:0007669"/>
    <property type="project" value="InterPro"/>
</dbReference>
<proteinExistence type="predicted"/>
<dbReference type="InterPro" id="IPR016181">
    <property type="entry name" value="Acyl_CoA_acyltransferase"/>
</dbReference>
<dbReference type="RefSeq" id="WP_138210423.1">
    <property type="nucleotide sequence ID" value="NZ_CBCRUQ010000019.1"/>
</dbReference>
<dbReference type="PANTHER" id="PTHR13947">
    <property type="entry name" value="GNAT FAMILY N-ACETYLTRANSFERASE"/>
    <property type="match status" value="1"/>
</dbReference>
<protein>
    <submittedName>
        <fullName evidence="3">Acetyltransferase, GNAT family</fullName>
    </submittedName>
</protein>
<feature type="domain" description="N-acetyltransferase" evidence="2">
    <location>
        <begin position="1"/>
        <end position="133"/>
    </location>
</feature>
<dbReference type="PANTHER" id="PTHR13947:SF37">
    <property type="entry name" value="LD18367P"/>
    <property type="match status" value="1"/>
</dbReference>
<evidence type="ECO:0000256" key="1">
    <source>
        <dbReference type="ARBA" id="ARBA00022679"/>
    </source>
</evidence>
<dbReference type="InterPro" id="IPR000182">
    <property type="entry name" value="GNAT_dom"/>
</dbReference>
<dbReference type="SUPFAM" id="SSF55729">
    <property type="entry name" value="Acyl-CoA N-acyltransferases (Nat)"/>
    <property type="match status" value="1"/>
</dbReference>
<dbReference type="InterPro" id="IPR050769">
    <property type="entry name" value="NAT_camello-type"/>
</dbReference>
<evidence type="ECO:0000313" key="3">
    <source>
        <dbReference type="EMBL" id="VTQ91533.1"/>
    </source>
</evidence>
<keyword evidence="4" id="KW-1185">Reference proteome</keyword>
<organism evidence="3 4">
    <name type="scientific">Hathewaya histolytica</name>
    <name type="common">Clostridium histolyticum</name>
    <dbReference type="NCBI Taxonomy" id="1498"/>
    <lineage>
        <taxon>Bacteria</taxon>
        <taxon>Bacillati</taxon>
        <taxon>Bacillota</taxon>
        <taxon>Clostridia</taxon>
        <taxon>Eubacteriales</taxon>
        <taxon>Clostridiaceae</taxon>
        <taxon>Hathewaya</taxon>
    </lineage>
</organism>